<dbReference type="OMA" id="FEACADI"/>
<protein>
    <recommendedName>
        <fullName evidence="7">HAD superfamily hydrolase</fullName>
    </recommendedName>
</protein>
<dbReference type="GO" id="GO:0016791">
    <property type="term" value="F:phosphatase activity"/>
    <property type="evidence" value="ECO:0007669"/>
    <property type="project" value="UniProtKB-ARBA"/>
</dbReference>
<dbReference type="InterPro" id="IPR006439">
    <property type="entry name" value="HAD-SF_hydro_IA"/>
</dbReference>
<dbReference type="PANTHER" id="PTHR46193">
    <property type="entry name" value="6-PHOSPHOGLUCONATE PHOSPHATASE"/>
    <property type="match status" value="1"/>
</dbReference>
<keyword evidence="2" id="KW-0479">Metal-binding</keyword>
<dbReference type="InterPro" id="IPR023198">
    <property type="entry name" value="PGP-like_dom2"/>
</dbReference>
<comment type="cofactor">
    <cofactor evidence="1">
        <name>Mg(2+)</name>
        <dbReference type="ChEBI" id="CHEBI:18420"/>
    </cofactor>
</comment>
<dbReference type="SUPFAM" id="SSF56784">
    <property type="entry name" value="HAD-like"/>
    <property type="match status" value="1"/>
</dbReference>
<gene>
    <name evidence="5" type="ORF">MGYG_03765</name>
</gene>
<dbReference type="Gene3D" id="1.10.150.240">
    <property type="entry name" value="Putative phosphatase, domain 2"/>
    <property type="match status" value="1"/>
</dbReference>
<dbReference type="eggNOG" id="ENOG502REF4">
    <property type="taxonomic scope" value="Eukaryota"/>
</dbReference>
<dbReference type="InParanoid" id="E4UTV6"/>
<dbReference type="NCBIfam" id="TIGR01509">
    <property type="entry name" value="HAD-SF-IA-v3"/>
    <property type="match status" value="1"/>
</dbReference>
<dbReference type="EMBL" id="DS989824">
    <property type="protein sequence ID" value="EFR00762.1"/>
    <property type="molecule type" value="Genomic_DNA"/>
</dbReference>
<evidence type="ECO:0000256" key="3">
    <source>
        <dbReference type="ARBA" id="ARBA00022842"/>
    </source>
</evidence>
<reference evidence="6" key="1">
    <citation type="journal article" date="2012" name="MBio">
        <title>Comparative genome analysis of Trichophyton rubrum and related dermatophytes reveals candidate genes involved in infection.</title>
        <authorList>
            <person name="Martinez D.A."/>
            <person name="Oliver B.G."/>
            <person name="Graeser Y."/>
            <person name="Goldberg J.M."/>
            <person name="Li W."/>
            <person name="Martinez-Rossi N.M."/>
            <person name="Monod M."/>
            <person name="Shelest E."/>
            <person name="Barton R.C."/>
            <person name="Birch E."/>
            <person name="Brakhage A.A."/>
            <person name="Chen Z."/>
            <person name="Gurr S.J."/>
            <person name="Heiman D."/>
            <person name="Heitman J."/>
            <person name="Kosti I."/>
            <person name="Rossi A."/>
            <person name="Saif S."/>
            <person name="Samalova M."/>
            <person name="Saunders C.W."/>
            <person name="Shea T."/>
            <person name="Summerbell R.C."/>
            <person name="Xu J."/>
            <person name="Young S."/>
            <person name="Zeng Q."/>
            <person name="Birren B.W."/>
            <person name="Cuomo C.A."/>
            <person name="White T.C."/>
        </authorList>
    </citation>
    <scope>NUCLEOTIDE SEQUENCE [LARGE SCALE GENOMIC DNA]</scope>
    <source>
        <strain evidence="6">ATCC MYA-4604 / CBS 118893</strain>
    </source>
</reference>
<keyword evidence="3" id="KW-0460">Magnesium</keyword>
<evidence type="ECO:0000256" key="4">
    <source>
        <dbReference type="ARBA" id="ARBA00023277"/>
    </source>
</evidence>
<dbReference type="HOGENOM" id="CLU_045011_14_1_1"/>
<dbReference type="SFLD" id="SFLDG01129">
    <property type="entry name" value="C1.5:_HAD__Beta-PGM__Phosphata"/>
    <property type="match status" value="1"/>
</dbReference>
<organism evidence="6">
    <name type="scientific">Arthroderma gypseum (strain ATCC MYA-4604 / CBS 118893)</name>
    <name type="common">Microsporum gypseum</name>
    <dbReference type="NCBI Taxonomy" id="535722"/>
    <lineage>
        <taxon>Eukaryota</taxon>
        <taxon>Fungi</taxon>
        <taxon>Dikarya</taxon>
        <taxon>Ascomycota</taxon>
        <taxon>Pezizomycotina</taxon>
        <taxon>Eurotiomycetes</taxon>
        <taxon>Eurotiomycetidae</taxon>
        <taxon>Onygenales</taxon>
        <taxon>Arthrodermataceae</taxon>
        <taxon>Nannizzia</taxon>
    </lineage>
</organism>
<keyword evidence="4" id="KW-0119">Carbohydrate metabolism</keyword>
<accession>E4UTV6</accession>
<dbReference type="Pfam" id="PF13419">
    <property type="entry name" value="HAD_2"/>
    <property type="match status" value="1"/>
</dbReference>
<evidence type="ECO:0008006" key="7">
    <source>
        <dbReference type="Google" id="ProtNLM"/>
    </source>
</evidence>
<dbReference type="VEuPathDB" id="FungiDB:MGYG_03765"/>
<keyword evidence="6" id="KW-1185">Reference proteome</keyword>
<dbReference type="InterPro" id="IPR041492">
    <property type="entry name" value="HAD_2"/>
</dbReference>
<dbReference type="SFLD" id="SFLDS00003">
    <property type="entry name" value="Haloacid_Dehalogenase"/>
    <property type="match status" value="1"/>
</dbReference>
<dbReference type="OrthoDB" id="2107174at2759"/>
<dbReference type="PANTHER" id="PTHR46193:SF18">
    <property type="entry name" value="HEXITOL PHOSPHATASE B"/>
    <property type="match status" value="1"/>
</dbReference>
<dbReference type="InterPro" id="IPR036412">
    <property type="entry name" value="HAD-like_sf"/>
</dbReference>
<dbReference type="GeneID" id="10028875"/>
<dbReference type="RefSeq" id="XP_003173592.1">
    <property type="nucleotide sequence ID" value="XM_003173544.1"/>
</dbReference>
<dbReference type="Proteomes" id="UP000002669">
    <property type="component" value="Unassembled WGS sequence"/>
</dbReference>
<evidence type="ECO:0000313" key="5">
    <source>
        <dbReference type="EMBL" id="EFR00762.1"/>
    </source>
</evidence>
<proteinExistence type="predicted"/>
<sequence length="256" mass="28578">MPKVSNYSITHVLFDCDNTLVLSEELAFEACADIANEILEKHDIEKRYTGEQLIGEFVGQNFRGMMVSIQSKFNITLTPEELEAYVKEEENRVIAKLEAKAQPCVGVTEVLVKMFAEKKYGMAVVSSSALRRVKASIKKVDQTKFFPEDHIFSAATSLEKPTTKPDPAIYLHSLKVLGKEASECVAVEDSKSGCLSAVRAKIPVIAYVGSYPTTEKQDEMAKLLLDQGAKVVMRDWSEWDQCIEKIENPEKTDSSL</sequence>
<dbReference type="Gene3D" id="3.40.50.1000">
    <property type="entry name" value="HAD superfamily/HAD-like"/>
    <property type="match status" value="1"/>
</dbReference>
<dbReference type="STRING" id="535722.E4UTV6"/>
<dbReference type="InterPro" id="IPR023214">
    <property type="entry name" value="HAD_sf"/>
</dbReference>
<dbReference type="InterPro" id="IPR051600">
    <property type="entry name" value="Beta-PGM-like"/>
</dbReference>
<name>E4UTV6_ARTGP</name>
<evidence type="ECO:0000256" key="1">
    <source>
        <dbReference type="ARBA" id="ARBA00001946"/>
    </source>
</evidence>
<evidence type="ECO:0000256" key="2">
    <source>
        <dbReference type="ARBA" id="ARBA00022723"/>
    </source>
</evidence>
<dbReference type="GO" id="GO:0046872">
    <property type="term" value="F:metal ion binding"/>
    <property type="evidence" value="ECO:0007669"/>
    <property type="project" value="UniProtKB-KW"/>
</dbReference>
<evidence type="ECO:0000313" key="6">
    <source>
        <dbReference type="Proteomes" id="UP000002669"/>
    </source>
</evidence>
<dbReference type="CDD" id="cd07505">
    <property type="entry name" value="HAD_BPGM-like"/>
    <property type="match status" value="1"/>
</dbReference>
<dbReference type="AlphaFoldDB" id="E4UTV6"/>